<proteinExistence type="predicted"/>
<dbReference type="InterPro" id="IPR002035">
    <property type="entry name" value="VWF_A"/>
</dbReference>
<dbReference type="AlphaFoldDB" id="A0A0D2NPL7"/>
<dbReference type="KEGG" id="mng:MNEG_1580"/>
<dbReference type="GO" id="GO:0005524">
    <property type="term" value="F:ATP binding"/>
    <property type="evidence" value="ECO:0007669"/>
    <property type="project" value="UniProtKB-KW"/>
</dbReference>
<dbReference type="SUPFAM" id="SSF53300">
    <property type="entry name" value="vWA-like"/>
    <property type="match status" value="1"/>
</dbReference>
<dbReference type="OrthoDB" id="5186at2759"/>
<dbReference type="STRING" id="145388.A0A0D2NPL7"/>
<dbReference type="InterPro" id="IPR036465">
    <property type="entry name" value="vWFA_dom_sf"/>
</dbReference>
<organism evidence="4 5">
    <name type="scientific">Monoraphidium neglectum</name>
    <dbReference type="NCBI Taxonomy" id="145388"/>
    <lineage>
        <taxon>Eukaryota</taxon>
        <taxon>Viridiplantae</taxon>
        <taxon>Chlorophyta</taxon>
        <taxon>core chlorophytes</taxon>
        <taxon>Chlorophyceae</taxon>
        <taxon>CS clade</taxon>
        <taxon>Sphaeropleales</taxon>
        <taxon>Selenastraceae</taxon>
        <taxon>Monoraphidium</taxon>
    </lineage>
</organism>
<reference evidence="4 5" key="1">
    <citation type="journal article" date="2013" name="BMC Genomics">
        <title>Reconstruction of the lipid metabolism for the microalga Monoraphidium neglectum from its genome sequence reveals characteristics suitable for biofuel production.</title>
        <authorList>
            <person name="Bogen C."/>
            <person name="Al-Dilaimi A."/>
            <person name="Albersmeier A."/>
            <person name="Wichmann J."/>
            <person name="Grundmann M."/>
            <person name="Rupp O."/>
            <person name="Lauersen K.J."/>
            <person name="Blifernez-Klassen O."/>
            <person name="Kalinowski J."/>
            <person name="Goesmann A."/>
            <person name="Mussgnug J.H."/>
            <person name="Kruse O."/>
        </authorList>
    </citation>
    <scope>NUCLEOTIDE SEQUENCE [LARGE SCALE GENOMIC DNA]</scope>
    <source>
        <strain evidence="4 5">SAG 48.87</strain>
    </source>
</reference>
<evidence type="ECO:0000313" key="5">
    <source>
        <dbReference type="Proteomes" id="UP000054498"/>
    </source>
</evidence>
<keyword evidence="1" id="KW-0547">Nucleotide-binding</keyword>
<accession>A0A0D2NPL7</accession>
<dbReference type="GO" id="GO:0000055">
    <property type="term" value="P:ribosomal large subunit export from nucleus"/>
    <property type="evidence" value="ECO:0007669"/>
    <property type="project" value="TreeGrafter"/>
</dbReference>
<dbReference type="EMBL" id="KK100381">
    <property type="protein sequence ID" value="KIZ06371.1"/>
    <property type="molecule type" value="Genomic_DNA"/>
</dbReference>
<dbReference type="GeneID" id="25733497"/>
<evidence type="ECO:0000256" key="1">
    <source>
        <dbReference type="ARBA" id="ARBA00022741"/>
    </source>
</evidence>
<dbReference type="GO" id="GO:0030687">
    <property type="term" value="C:preribosome, large subunit precursor"/>
    <property type="evidence" value="ECO:0007669"/>
    <property type="project" value="TreeGrafter"/>
</dbReference>
<dbReference type="GO" id="GO:0000027">
    <property type="term" value="P:ribosomal large subunit assembly"/>
    <property type="evidence" value="ECO:0007669"/>
    <property type="project" value="TreeGrafter"/>
</dbReference>
<keyword evidence="5" id="KW-1185">Reference proteome</keyword>
<protein>
    <submittedName>
        <fullName evidence="4">Midasin</fullName>
    </submittedName>
</protein>
<evidence type="ECO:0000256" key="2">
    <source>
        <dbReference type="ARBA" id="ARBA00022840"/>
    </source>
</evidence>
<keyword evidence="2" id="KW-0067">ATP-binding</keyword>
<sequence>MKRVIGYIASHFRRDKIWLRRTRPDKRRYQVVLAIDDSRSMAENGCGAFALEALTLLCKAMSRLEVGEIGALSFGGAAGARPLQPLGAPFGDAAGPALMSALRFDQDNTIVDRPMVQLVEALEHMLDAARHRAVTSSGGGGGAGSDLRQLVLVLADGRFHEKGGLKAAVRRLLEKRGVCVAFIALDSVRGAGAGAGAGDGVAGGGGGAAMGAGAGSSLLEMQSVKFVNGAPVFERYLDSFPFPFYIVLRDIAALPRTLADLMRQWFELTASG</sequence>
<feature type="domain" description="VWFA" evidence="3">
    <location>
        <begin position="30"/>
        <end position="187"/>
    </location>
</feature>
<name>A0A0D2NPL7_9CHLO</name>
<dbReference type="RefSeq" id="XP_013905390.1">
    <property type="nucleotide sequence ID" value="XM_014049936.1"/>
</dbReference>
<dbReference type="Gene3D" id="3.40.50.410">
    <property type="entry name" value="von Willebrand factor, type A domain"/>
    <property type="match status" value="1"/>
</dbReference>
<gene>
    <name evidence="4" type="ORF">MNEG_1580</name>
</gene>
<dbReference type="PROSITE" id="PS50234">
    <property type="entry name" value="VWFA"/>
    <property type="match status" value="1"/>
</dbReference>
<dbReference type="PANTHER" id="PTHR48103:SF2">
    <property type="entry name" value="MIDASIN"/>
    <property type="match status" value="1"/>
</dbReference>
<dbReference type="PANTHER" id="PTHR48103">
    <property type="entry name" value="MIDASIN-RELATED"/>
    <property type="match status" value="1"/>
</dbReference>
<evidence type="ECO:0000259" key="3">
    <source>
        <dbReference type="PROSITE" id="PS50234"/>
    </source>
</evidence>
<dbReference type="GO" id="GO:0005634">
    <property type="term" value="C:nucleus"/>
    <property type="evidence" value="ECO:0007669"/>
    <property type="project" value="TreeGrafter"/>
</dbReference>
<dbReference type="Proteomes" id="UP000054498">
    <property type="component" value="Unassembled WGS sequence"/>
</dbReference>
<evidence type="ECO:0000313" key="4">
    <source>
        <dbReference type="EMBL" id="KIZ06371.1"/>
    </source>
</evidence>